<feature type="compositionally biased region" description="Low complexity" evidence="1">
    <location>
        <begin position="51"/>
        <end position="65"/>
    </location>
</feature>
<feature type="region of interest" description="Disordered" evidence="1">
    <location>
        <begin position="42"/>
        <end position="65"/>
    </location>
</feature>
<proteinExistence type="predicted"/>
<evidence type="ECO:0000256" key="1">
    <source>
        <dbReference type="SAM" id="MobiDB-lite"/>
    </source>
</evidence>
<accession>A0A6V7VYH8</accession>
<dbReference type="OrthoDB" id="5775605at2759"/>
<dbReference type="Proteomes" id="UP000580250">
    <property type="component" value="Unassembled WGS sequence"/>
</dbReference>
<evidence type="ECO:0000313" key="2">
    <source>
        <dbReference type="EMBL" id="CAD2179970.1"/>
    </source>
</evidence>
<name>A0A6V7VYH8_MELEN</name>
<dbReference type="AlphaFoldDB" id="A0A6V7VYH8"/>
<comment type="caution">
    <text evidence="2">The sequence shown here is derived from an EMBL/GenBank/DDBJ whole genome shotgun (WGS) entry which is preliminary data.</text>
</comment>
<protein>
    <submittedName>
        <fullName evidence="2">Uncharacterized protein</fullName>
    </submittedName>
</protein>
<evidence type="ECO:0000313" key="3">
    <source>
        <dbReference type="Proteomes" id="UP000580250"/>
    </source>
</evidence>
<sequence length="212" mass="24020">MRRLENDIFLEVVLSTDGVEPLYFITADDLTYQARCPAPSKQRQITQESYSTTTQLPTNQTTTSPTENLIKNNYIRGNSINAILEELANSATTTTINNSEEEENKKDKKLVEASSSEEEIQKNNEVSSTTSETTKINLKENTKQKNEFTKDTFSLPLYSILQNEFSETTSKINNDTSSTQLHFQPTTTPQQLPSEIEIETTMITFLPKLPQH</sequence>
<organism evidence="2 3">
    <name type="scientific">Meloidogyne enterolobii</name>
    <name type="common">Root-knot nematode worm</name>
    <name type="synonym">Meloidogyne mayaguensis</name>
    <dbReference type="NCBI Taxonomy" id="390850"/>
    <lineage>
        <taxon>Eukaryota</taxon>
        <taxon>Metazoa</taxon>
        <taxon>Ecdysozoa</taxon>
        <taxon>Nematoda</taxon>
        <taxon>Chromadorea</taxon>
        <taxon>Rhabditida</taxon>
        <taxon>Tylenchina</taxon>
        <taxon>Tylenchomorpha</taxon>
        <taxon>Tylenchoidea</taxon>
        <taxon>Meloidogynidae</taxon>
        <taxon>Meloidogyninae</taxon>
        <taxon>Meloidogyne</taxon>
    </lineage>
</organism>
<dbReference type="EMBL" id="CAJEWN010000358">
    <property type="protein sequence ID" value="CAD2179970.1"/>
    <property type="molecule type" value="Genomic_DNA"/>
</dbReference>
<gene>
    <name evidence="2" type="ORF">MENT_LOCUS32015</name>
</gene>
<feature type="region of interest" description="Disordered" evidence="1">
    <location>
        <begin position="93"/>
        <end position="138"/>
    </location>
</feature>
<reference evidence="2 3" key="1">
    <citation type="submission" date="2020-08" db="EMBL/GenBank/DDBJ databases">
        <authorList>
            <person name="Koutsovoulos G."/>
            <person name="Danchin GJ E."/>
        </authorList>
    </citation>
    <scope>NUCLEOTIDE SEQUENCE [LARGE SCALE GENOMIC DNA]</scope>
</reference>